<name>D5SZD0_PLAL2</name>
<dbReference type="OrthoDB" id="213830at2"/>
<keyword evidence="2" id="KW-1133">Transmembrane helix</keyword>
<evidence type="ECO:0000313" key="3">
    <source>
        <dbReference type="EMBL" id="ADG70031.1"/>
    </source>
</evidence>
<dbReference type="KEGG" id="plm:Plim_4223"/>
<dbReference type="RefSeq" id="WP_013112462.1">
    <property type="nucleotide sequence ID" value="NC_014148.1"/>
</dbReference>
<keyword evidence="2" id="KW-0812">Transmembrane</keyword>
<evidence type="ECO:0000256" key="2">
    <source>
        <dbReference type="SAM" id="Phobius"/>
    </source>
</evidence>
<sequence length="180" mass="18808">MCLRVKPHRNKATPPAAISTRLPHDLALSFTPWICVFLLAIFVAGCGSRVAVDSRAKGPVTGRVLVDGKPIQVEGVALVLMPADQSAAVTIPVSKEGTFEGQAPLGRHFVSISAGHTPDAGHGEGPKVGFGPLFLSTESPLTITVAESATPQDLEVGNAAAKKQEPNRRRLGPATTPRAH</sequence>
<dbReference type="HOGENOM" id="CLU_1494905_0_0_0"/>
<accession>D5SZD0</accession>
<feature type="transmembrane region" description="Helical" evidence="2">
    <location>
        <begin position="30"/>
        <end position="52"/>
    </location>
</feature>
<dbReference type="AlphaFoldDB" id="D5SZD0"/>
<dbReference type="STRING" id="521674.Plim_4223"/>
<keyword evidence="4" id="KW-1185">Reference proteome</keyword>
<organism evidence="3 4">
    <name type="scientific">Planctopirus limnophila (strain ATCC 43296 / DSM 3776 / IFAM 1008 / Mu 290)</name>
    <name type="common">Planctomyces limnophilus</name>
    <dbReference type="NCBI Taxonomy" id="521674"/>
    <lineage>
        <taxon>Bacteria</taxon>
        <taxon>Pseudomonadati</taxon>
        <taxon>Planctomycetota</taxon>
        <taxon>Planctomycetia</taxon>
        <taxon>Planctomycetales</taxon>
        <taxon>Planctomycetaceae</taxon>
        <taxon>Planctopirus</taxon>
    </lineage>
</organism>
<evidence type="ECO:0000256" key="1">
    <source>
        <dbReference type="SAM" id="MobiDB-lite"/>
    </source>
</evidence>
<evidence type="ECO:0000313" key="4">
    <source>
        <dbReference type="Proteomes" id="UP000002220"/>
    </source>
</evidence>
<dbReference type="Proteomes" id="UP000002220">
    <property type="component" value="Chromosome"/>
</dbReference>
<feature type="region of interest" description="Disordered" evidence="1">
    <location>
        <begin position="147"/>
        <end position="180"/>
    </location>
</feature>
<evidence type="ECO:0008006" key="5">
    <source>
        <dbReference type="Google" id="ProtNLM"/>
    </source>
</evidence>
<reference evidence="3 4" key="1">
    <citation type="journal article" date="2010" name="Stand. Genomic Sci.">
        <title>Complete genome sequence of Planctomyces limnophilus type strain (Mu 290).</title>
        <authorList>
            <person name="Labutti K."/>
            <person name="Sikorski J."/>
            <person name="Schneider S."/>
            <person name="Nolan M."/>
            <person name="Lucas S."/>
            <person name="Glavina Del Rio T."/>
            <person name="Tice H."/>
            <person name="Cheng J.F."/>
            <person name="Goodwin L."/>
            <person name="Pitluck S."/>
            <person name="Liolios K."/>
            <person name="Ivanova N."/>
            <person name="Mavromatis K."/>
            <person name="Mikhailova N."/>
            <person name="Pati A."/>
            <person name="Chen A."/>
            <person name="Palaniappan K."/>
            <person name="Land M."/>
            <person name="Hauser L."/>
            <person name="Chang Y.J."/>
            <person name="Jeffries C.D."/>
            <person name="Tindall B.J."/>
            <person name="Rohde M."/>
            <person name="Goker M."/>
            <person name="Woyke T."/>
            <person name="Bristow J."/>
            <person name="Eisen J.A."/>
            <person name="Markowitz V."/>
            <person name="Hugenholtz P."/>
            <person name="Kyrpides N.C."/>
            <person name="Klenk H.P."/>
            <person name="Lapidus A."/>
        </authorList>
    </citation>
    <scope>NUCLEOTIDE SEQUENCE [LARGE SCALE GENOMIC DNA]</scope>
    <source>
        <strain evidence="4">ATCC 43296 / DSM 3776 / IFAM 1008 / Mu 290</strain>
    </source>
</reference>
<proteinExistence type="predicted"/>
<dbReference type="EMBL" id="CP001744">
    <property type="protein sequence ID" value="ADG70031.1"/>
    <property type="molecule type" value="Genomic_DNA"/>
</dbReference>
<protein>
    <recommendedName>
        <fullName evidence="5">Carboxypeptidase regulatory-like domain-containing protein</fullName>
    </recommendedName>
</protein>
<keyword evidence="2" id="KW-0472">Membrane</keyword>
<gene>
    <name evidence="3" type="ordered locus">Plim_4223</name>
</gene>